<evidence type="ECO:0000313" key="7">
    <source>
        <dbReference type="EMBL" id="CAD5334721.1"/>
    </source>
</evidence>
<dbReference type="NCBIfam" id="NF004793">
    <property type="entry name" value="PRK06141.1"/>
    <property type="match status" value="1"/>
</dbReference>
<comment type="catalytic activity">
    <reaction evidence="3">
        <text>ssDNA + n NTP = ssDNA/pppN(pN)n-1 hybrid + (n-1) diphosphate.</text>
        <dbReference type="EC" id="2.7.7.102"/>
    </reaction>
</comment>
<dbReference type="GO" id="GO:0042276">
    <property type="term" value="P:error-prone translesion synthesis"/>
    <property type="evidence" value="ECO:0007669"/>
    <property type="project" value="InterPro"/>
</dbReference>
<dbReference type="InterPro" id="IPR036291">
    <property type="entry name" value="NAD(P)-bd_dom_sf"/>
</dbReference>
<proteinExistence type="inferred from homology"/>
<dbReference type="EC" id="2.7.7.102" evidence="4"/>
<comment type="similarity">
    <text evidence="1">Belongs to the ornithine cyclodeaminase/mu-crystallin family.</text>
</comment>
<dbReference type="FunFam" id="3.40.50.720:FF:000311">
    <property type="entry name" value="Ornithine cyclodeaminase"/>
    <property type="match status" value="1"/>
</dbReference>
<dbReference type="InterPro" id="IPR044917">
    <property type="entry name" value="PRIMPOL"/>
</dbReference>
<evidence type="ECO:0000256" key="1">
    <source>
        <dbReference type="ARBA" id="ARBA00008903"/>
    </source>
</evidence>
<protein>
    <recommendedName>
        <fullName evidence="2">DNA-directed primase/polymerase protein</fullName>
        <ecNumber evidence="4">2.7.7.102</ecNumber>
    </recommendedName>
</protein>
<evidence type="ECO:0000256" key="2">
    <source>
        <dbReference type="ARBA" id="ARBA00026139"/>
    </source>
</evidence>
<dbReference type="Gene3D" id="3.30.1780.10">
    <property type="entry name" value="ornithine cyclodeaminase, domain 1"/>
    <property type="match status" value="1"/>
</dbReference>
<dbReference type="InterPro" id="IPR003462">
    <property type="entry name" value="ODC_Mu_crystall"/>
</dbReference>
<evidence type="ECO:0000256" key="4">
    <source>
        <dbReference type="ARBA" id="ARBA00044768"/>
    </source>
</evidence>
<dbReference type="GO" id="GO:0019752">
    <property type="term" value="P:carboxylic acid metabolic process"/>
    <property type="evidence" value="ECO:0007669"/>
    <property type="project" value="UniProtKB-ARBA"/>
</dbReference>
<dbReference type="FunFam" id="3.30.1780.10:FF:000003">
    <property type="entry name" value="Protein SAR DEFICIENT 4"/>
    <property type="match status" value="1"/>
</dbReference>
<sequence>MSKKLSSNSMDDVDRLFQCFKCGISPPASAMREKKRSKKMLNPENDSPGTCKKLQLSSLSRLSGKRGERNQIDGSVSVDSVSDSKNVKKSVGRQFSPIVFYGSPNGVPPKKPLSLLRLLREIRIDLSEERKAISRKGVWATFPRQEEAIKFEKRHDNVRIFSYQDHFSGQRRFLVSSYEEFWKRYISMDPRHRHHYEVIQEGLPCHMYFDLEFNQKENEGKNVDEMVDILISVILEAVHEKYAIEGQEDWIVELDSSTKGTVIYMLSQLLVEYEVSFFHQLYSVAFKDNSHVGAFIGELCSRIVNEKETDERLRKLFVHKEANDSASLLFVDTAVYSRNRCFRLALSSKAGKTSVLLPTGRFKCKDMGERDVFMTSLICNVESDCEKLLVCKMESDCMKTLCFDTEVNSNNLVRDQNAQKFQLNACTSDMSTSYFGGKSPFPQLDQFVESTASTGNVPGKIRCWYWFSEDGLIVYSMLRNRYCERIGREHKSNHVMYIIDLRRGIYYQKCYDPDCRDYRSPIRPVPDSYLPEDMVYHQGDTQNLCDNLYSEGECHVDNECDPDSAASRGSWWLEAVKVADDLESKPKTLEPLTWENYEEDEDWWVAAAEESLKQIASLIFIPAESFPSILSHETLINHFRTNLPKHSSTITSPVRQNYTVSSPSSLLLMPSWSSSSSLPYMGVKLVTYFPHNSSQNLPGIHGSYTLFSSTTGQTLATMDGTVLTLYRTSSVSGLGSKILARDDSQVLIMVGSGALAPHLIKSHLAAKPSLRRVIIWNRTPQRAQELAETLSKDPQHKEISFDSHDSLDQIIPLGDIISCATNSTVPLVKGEFLKPGTHLDLVGSFSHEMKECDDNAIQRGSVFVDNDTAMIEAGELVGAFERGVIKREDICGNLVELIKGDKEGRKSSTDITVFKSVGSGTVDLLTAQLVHETYLSRC</sequence>
<dbReference type="PANTHER" id="PTHR31399">
    <property type="entry name" value="DNA-DIRECTED PRIMASE / POLYMERASE PROTEIN"/>
    <property type="match status" value="1"/>
</dbReference>
<accession>A0A7G2FHP0</accession>
<evidence type="ECO:0000256" key="6">
    <source>
        <dbReference type="SAM" id="MobiDB-lite"/>
    </source>
</evidence>
<dbReference type="Gene3D" id="3.40.50.720">
    <property type="entry name" value="NAD(P)-binding Rossmann-like Domain"/>
    <property type="match status" value="1"/>
</dbReference>
<dbReference type="Pfam" id="PF03121">
    <property type="entry name" value="Herpes_UL52"/>
    <property type="match status" value="1"/>
</dbReference>
<dbReference type="Proteomes" id="UP000516314">
    <property type="component" value="Chromosome 5"/>
</dbReference>
<evidence type="ECO:0000313" key="8">
    <source>
        <dbReference type="Proteomes" id="UP000516314"/>
    </source>
</evidence>
<dbReference type="SUPFAM" id="SSF51735">
    <property type="entry name" value="NAD(P)-binding Rossmann-fold domains"/>
    <property type="match status" value="1"/>
</dbReference>
<dbReference type="GO" id="GO:0016491">
    <property type="term" value="F:oxidoreductase activity"/>
    <property type="evidence" value="ECO:0007669"/>
    <property type="project" value="UniProtKB-ARBA"/>
</dbReference>
<dbReference type="GO" id="GO:0003887">
    <property type="term" value="F:DNA-directed DNA polymerase activity"/>
    <property type="evidence" value="ECO:0007669"/>
    <property type="project" value="UniProtKB-EC"/>
</dbReference>
<gene>
    <name evidence="7" type="ORF">AT9943_LOCUS22008</name>
</gene>
<dbReference type="InterPro" id="IPR023401">
    <property type="entry name" value="ODC_N"/>
</dbReference>
<dbReference type="Pfam" id="PF02423">
    <property type="entry name" value="OCD_Mu_crystall"/>
    <property type="match status" value="1"/>
</dbReference>
<evidence type="ECO:0000256" key="5">
    <source>
        <dbReference type="ARBA" id="ARBA00047303"/>
    </source>
</evidence>
<dbReference type="AlphaFoldDB" id="A0A7G2FHP0"/>
<comment type="catalytic activity">
    <reaction evidence="5">
        <text>DNA(n) + a 2'-deoxyribonucleoside 5'-triphosphate = DNA(n+1) + diphosphate</text>
        <dbReference type="Rhea" id="RHEA:22508"/>
        <dbReference type="Rhea" id="RHEA-COMP:17339"/>
        <dbReference type="Rhea" id="RHEA-COMP:17340"/>
        <dbReference type="ChEBI" id="CHEBI:33019"/>
        <dbReference type="ChEBI" id="CHEBI:61560"/>
        <dbReference type="ChEBI" id="CHEBI:173112"/>
        <dbReference type="EC" id="2.7.7.7"/>
    </reaction>
    <physiologicalReaction direction="left-to-right" evidence="5">
        <dbReference type="Rhea" id="RHEA:22509"/>
    </physiologicalReaction>
</comment>
<dbReference type="EMBL" id="LR881470">
    <property type="protein sequence ID" value="CAD5334721.1"/>
    <property type="molecule type" value="Genomic_DNA"/>
</dbReference>
<dbReference type="PANTHER" id="PTHR31399:SF0">
    <property type="entry name" value="DNA-DIRECTED PRIMASE_POLYMERASE PROTEIN"/>
    <property type="match status" value="1"/>
</dbReference>
<feature type="region of interest" description="Disordered" evidence="6">
    <location>
        <begin position="30"/>
        <end position="52"/>
    </location>
</feature>
<reference evidence="7 8" key="1">
    <citation type="submission" date="2020-09" db="EMBL/GenBank/DDBJ databases">
        <authorList>
            <person name="Ashkenazy H."/>
        </authorList>
    </citation>
    <scope>NUCLEOTIDE SEQUENCE [LARGE SCALE GENOMIC DNA]</scope>
    <source>
        <strain evidence="8">cv. Cdm-0</strain>
    </source>
</reference>
<evidence type="ECO:0000256" key="3">
    <source>
        <dbReference type="ARBA" id="ARBA00044677"/>
    </source>
</evidence>
<organism evidence="7 8">
    <name type="scientific">Arabidopsis thaliana</name>
    <name type="common">Mouse-ear cress</name>
    <dbReference type="NCBI Taxonomy" id="3702"/>
    <lineage>
        <taxon>Eukaryota</taxon>
        <taxon>Viridiplantae</taxon>
        <taxon>Streptophyta</taxon>
        <taxon>Embryophyta</taxon>
        <taxon>Tracheophyta</taxon>
        <taxon>Spermatophyta</taxon>
        <taxon>Magnoliopsida</taxon>
        <taxon>eudicotyledons</taxon>
        <taxon>Gunneridae</taxon>
        <taxon>Pentapetalae</taxon>
        <taxon>rosids</taxon>
        <taxon>malvids</taxon>
        <taxon>Brassicales</taxon>
        <taxon>Brassicaceae</taxon>
        <taxon>Camelineae</taxon>
        <taxon>Arabidopsis</taxon>
    </lineage>
</organism>
<name>A0A7G2FHP0_ARATH</name>